<evidence type="ECO:0008006" key="3">
    <source>
        <dbReference type="Google" id="ProtNLM"/>
    </source>
</evidence>
<proteinExistence type="predicted"/>
<evidence type="ECO:0000313" key="1">
    <source>
        <dbReference type="EMBL" id="SES82250.1"/>
    </source>
</evidence>
<protein>
    <recommendedName>
        <fullName evidence="3">DUF3025 domain-containing protein</fullName>
    </recommendedName>
</protein>
<sequence length="284" mass="33083">MMTWNSNFYNASPIFEPLTPLAKNFQDCCDWPSHQQLGFLLRETGIRVEAGSGLPIQFVPQKTSNNKDPKQHYESRIFLTGKVSTRQENWHDFFNALVWITFPRAKAALNRIHYQELMHAPQTNVEKRGPLRDAATLFDESGVVVLGSRPVLIELLKQHEWKKVFWQRRSTVLSSMRFIVFGHALFEKALRPYVGLTGKGLFIRVDDMFLRQSLSTQLRTIDSWLADILSCRSFSSADLSAIPILGYPGWSRDNMTEDYYENRQYFRPLRRRENPVNSLHVNRE</sequence>
<dbReference type="Pfam" id="PF11227">
    <property type="entry name" value="DUF3025"/>
    <property type="match status" value="1"/>
</dbReference>
<dbReference type="Proteomes" id="UP000199345">
    <property type="component" value="Unassembled WGS sequence"/>
</dbReference>
<keyword evidence="2" id="KW-1185">Reference proteome</keyword>
<evidence type="ECO:0000313" key="2">
    <source>
        <dbReference type="Proteomes" id="UP000199345"/>
    </source>
</evidence>
<accession>A0A1H9ZKW3</accession>
<dbReference type="RefSeq" id="WP_090656513.1">
    <property type="nucleotide sequence ID" value="NZ_FOIA01000004.1"/>
</dbReference>
<dbReference type="InterPro" id="IPR021390">
    <property type="entry name" value="DUF3025"/>
</dbReference>
<name>A0A1H9ZKW3_9PROT</name>
<dbReference type="OrthoDB" id="5292474at2"/>
<dbReference type="EMBL" id="FOIA01000004">
    <property type="protein sequence ID" value="SES82250.1"/>
    <property type="molecule type" value="Genomic_DNA"/>
</dbReference>
<organism evidence="1 2">
    <name type="scientific">Nitrosomonas marina</name>
    <dbReference type="NCBI Taxonomy" id="917"/>
    <lineage>
        <taxon>Bacteria</taxon>
        <taxon>Pseudomonadati</taxon>
        <taxon>Pseudomonadota</taxon>
        <taxon>Betaproteobacteria</taxon>
        <taxon>Nitrosomonadales</taxon>
        <taxon>Nitrosomonadaceae</taxon>
        <taxon>Nitrosomonas</taxon>
    </lineage>
</organism>
<gene>
    <name evidence="1" type="ORF">SAMN05216326_104124</name>
</gene>
<dbReference type="AlphaFoldDB" id="A0A1H9ZKW3"/>
<reference evidence="2" key="1">
    <citation type="submission" date="2016-10" db="EMBL/GenBank/DDBJ databases">
        <authorList>
            <person name="Varghese N."/>
            <person name="Submissions S."/>
        </authorList>
    </citation>
    <scope>NUCLEOTIDE SEQUENCE [LARGE SCALE GENOMIC DNA]</scope>
    <source>
        <strain evidence="2">Nm71</strain>
    </source>
</reference>